<gene>
    <name evidence="8" type="primary">tadA</name>
    <name evidence="10" type="ORF">GLW07_21935</name>
</gene>
<dbReference type="GO" id="GO:0052717">
    <property type="term" value="F:tRNA-specific adenosine-34 deaminase activity"/>
    <property type="evidence" value="ECO:0007669"/>
    <property type="project" value="UniProtKB-UniRule"/>
</dbReference>
<dbReference type="RefSeq" id="WP_160921683.1">
    <property type="nucleotide sequence ID" value="NZ_WMEY01000013.1"/>
</dbReference>
<evidence type="ECO:0000256" key="2">
    <source>
        <dbReference type="ARBA" id="ARBA00011738"/>
    </source>
</evidence>
<dbReference type="Gene3D" id="3.40.140.10">
    <property type="entry name" value="Cytidine Deaminase, domain 2"/>
    <property type="match status" value="1"/>
</dbReference>
<feature type="binding site" evidence="8">
    <location>
        <position position="57"/>
    </location>
    <ligand>
        <name>Zn(2+)</name>
        <dbReference type="ChEBI" id="CHEBI:29105"/>
        <note>catalytic</note>
    </ligand>
</feature>
<keyword evidence="6 8" id="KW-0862">Zinc</keyword>
<evidence type="ECO:0000256" key="5">
    <source>
        <dbReference type="ARBA" id="ARBA00022801"/>
    </source>
</evidence>
<sequence>MQDHLEKDEYFMRLAIAEADKASAIGEVPIGAVIVKDDEVIASAYNLRETEQRSVAHAELLAIDEACRKVGSWRLTGCTLYVTLEPCAMCSGAIVLSRVERVVYGATDPKGGCAGTLMNLLDDNRFNHQAAVTAGVCEGECGTMLSTFFRHLRLKQKEEKRRKKELLSFIENPEEK</sequence>
<evidence type="ECO:0000256" key="7">
    <source>
        <dbReference type="ARBA" id="ARBA00048045"/>
    </source>
</evidence>
<comment type="cofactor">
    <cofactor evidence="8">
        <name>Zn(2+)</name>
        <dbReference type="ChEBI" id="CHEBI:29105"/>
    </cofactor>
    <text evidence="8">Binds 1 zinc ion per subunit.</text>
</comment>
<feature type="binding site" evidence="8">
    <location>
        <position position="90"/>
    </location>
    <ligand>
        <name>Zn(2+)</name>
        <dbReference type="ChEBI" id="CHEBI:29105"/>
        <note>catalytic</note>
    </ligand>
</feature>
<dbReference type="CDD" id="cd01285">
    <property type="entry name" value="nucleoside_deaminase"/>
    <property type="match status" value="1"/>
</dbReference>
<dbReference type="EMBL" id="WMEY01000013">
    <property type="protein sequence ID" value="MYL66003.1"/>
    <property type="molecule type" value="Genomic_DNA"/>
</dbReference>
<dbReference type="NCBIfam" id="NF008113">
    <property type="entry name" value="PRK10860.1"/>
    <property type="match status" value="1"/>
</dbReference>
<dbReference type="HAMAP" id="MF_00972">
    <property type="entry name" value="tRNA_aden_deaminase"/>
    <property type="match status" value="1"/>
</dbReference>
<dbReference type="AlphaFoldDB" id="A0A845F4S9"/>
<keyword evidence="5 8" id="KW-0378">Hydrolase</keyword>
<evidence type="ECO:0000256" key="4">
    <source>
        <dbReference type="ARBA" id="ARBA00022723"/>
    </source>
</evidence>
<comment type="similarity">
    <text evidence="1">Belongs to the cytidine and deoxycytidylate deaminase family. ADAT2 subfamily.</text>
</comment>
<proteinExistence type="inferred from homology"/>
<dbReference type="PANTHER" id="PTHR11079:SF202">
    <property type="entry name" value="TRNA-SPECIFIC ADENOSINE DEAMINASE"/>
    <property type="match status" value="1"/>
</dbReference>
<dbReference type="InterPro" id="IPR016193">
    <property type="entry name" value="Cytidine_deaminase-like"/>
</dbReference>
<dbReference type="EC" id="3.5.4.33" evidence="8"/>
<evidence type="ECO:0000256" key="3">
    <source>
        <dbReference type="ARBA" id="ARBA00022694"/>
    </source>
</evidence>
<organism evidence="10 11">
    <name type="scientific">Guptibacillus hwajinpoensis</name>
    <dbReference type="NCBI Taxonomy" id="208199"/>
    <lineage>
        <taxon>Bacteria</taxon>
        <taxon>Bacillati</taxon>
        <taxon>Bacillota</taxon>
        <taxon>Bacilli</taxon>
        <taxon>Bacillales</taxon>
        <taxon>Guptibacillaceae</taxon>
        <taxon>Guptibacillus</taxon>
    </lineage>
</organism>
<evidence type="ECO:0000313" key="11">
    <source>
        <dbReference type="Proteomes" id="UP000447833"/>
    </source>
</evidence>
<dbReference type="GO" id="GO:0008270">
    <property type="term" value="F:zinc ion binding"/>
    <property type="evidence" value="ECO:0007669"/>
    <property type="project" value="UniProtKB-UniRule"/>
</dbReference>
<dbReference type="PROSITE" id="PS51747">
    <property type="entry name" value="CYT_DCMP_DEAMINASES_2"/>
    <property type="match status" value="1"/>
</dbReference>
<protein>
    <recommendedName>
        <fullName evidence="8">tRNA-specific adenosine deaminase</fullName>
        <ecNumber evidence="8">3.5.4.33</ecNumber>
    </recommendedName>
</protein>
<feature type="active site" description="Proton donor" evidence="8">
    <location>
        <position position="59"/>
    </location>
</feature>
<feature type="domain" description="CMP/dCMP-type deaminase" evidence="9">
    <location>
        <begin position="6"/>
        <end position="124"/>
    </location>
</feature>
<keyword evidence="3 8" id="KW-0819">tRNA processing</keyword>
<name>A0A845F4S9_9BACL</name>
<dbReference type="PANTHER" id="PTHR11079">
    <property type="entry name" value="CYTOSINE DEAMINASE FAMILY MEMBER"/>
    <property type="match status" value="1"/>
</dbReference>
<evidence type="ECO:0000256" key="8">
    <source>
        <dbReference type="HAMAP-Rule" id="MF_00972"/>
    </source>
</evidence>
<comment type="function">
    <text evidence="8">Catalyzes the deamination of adenosine to inosine at the wobble position 34 of tRNA(Arg2).</text>
</comment>
<evidence type="ECO:0000259" key="9">
    <source>
        <dbReference type="PROSITE" id="PS51747"/>
    </source>
</evidence>
<evidence type="ECO:0000256" key="1">
    <source>
        <dbReference type="ARBA" id="ARBA00010669"/>
    </source>
</evidence>
<evidence type="ECO:0000313" key="10">
    <source>
        <dbReference type="EMBL" id="MYL66003.1"/>
    </source>
</evidence>
<dbReference type="InterPro" id="IPR028883">
    <property type="entry name" value="tRNA_aden_deaminase"/>
</dbReference>
<dbReference type="Pfam" id="PF00383">
    <property type="entry name" value="dCMP_cyt_deam_1"/>
    <property type="match status" value="1"/>
</dbReference>
<accession>A0A845F4S9</accession>
<keyword evidence="4 8" id="KW-0479">Metal-binding</keyword>
<comment type="subunit">
    <text evidence="2 8">Homodimer.</text>
</comment>
<dbReference type="InterPro" id="IPR002125">
    <property type="entry name" value="CMP_dCMP_dom"/>
</dbReference>
<comment type="caution">
    <text evidence="10">The sequence shown here is derived from an EMBL/GenBank/DDBJ whole genome shotgun (WGS) entry which is preliminary data.</text>
</comment>
<comment type="catalytic activity">
    <reaction evidence="7 8">
        <text>adenosine(34) in tRNA + H2O + H(+) = inosine(34) in tRNA + NH4(+)</text>
        <dbReference type="Rhea" id="RHEA:43168"/>
        <dbReference type="Rhea" id="RHEA-COMP:10373"/>
        <dbReference type="Rhea" id="RHEA-COMP:10374"/>
        <dbReference type="ChEBI" id="CHEBI:15377"/>
        <dbReference type="ChEBI" id="CHEBI:15378"/>
        <dbReference type="ChEBI" id="CHEBI:28938"/>
        <dbReference type="ChEBI" id="CHEBI:74411"/>
        <dbReference type="ChEBI" id="CHEBI:82852"/>
        <dbReference type="EC" id="3.5.4.33"/>
    </reaction>
</comment>
<dbReference type="InterPro" id="IPR016192">
    <property type="entry name" value="APOBEC/CMP_deaminase_Zn-bd"/>
</dbReference>
<dbReference type="PROSITE" id="PS00903">
    <property type="entry name" value="CYT_DCMP_DEAMINASES_1"/>
    <property type="match status" value="1"/>
</dbReference>
<reference evidence="10 11" key="1">
    <citation type="submission" date="2019-11" db="EMBL/GenBank/DDBJ databases">
        <title>Genome sequences of 17 halophilic strains isolated from different environments.</title>
        <authorList>
            <person name="Furrow R.E."/>
        </authorList>
    </citation>
    <scope>NUCLEOTIDE SEQUENCE [LARGE SCALE GENOMIC DNA]</scope>
    <source>
        <strain evidence="10 11">22506_14_FS</strain>
    </source>
</reference>
<dbReference type="SUPFAM" id="SSF53927">
    <property type="entry name" value="Cytidine deaminase-like"/>
    <property type="match status" value="1"/>
</dbReference>
<evidence type="ECO:0000256" key="6">
    <source>
        <dbReference type="ARBA" id="ARBA00022833"/>
    </source>
</evidence>
<dbReference type="Proteomes" id="UP000447833">
    <property type="component" value="Unassembled WGS sequence"/>
</dbReference>
<dbReference type="FunFam" id="3.40.140.10:FF:000005">
    <property type="entry name" value="tRNA-specific adenosine deaminase"/>
    <property type="match status" value="1"/>
</dbReference>
<feature type="binding site" evidence="8">
    <location>
        <position position="87"/>
    </location>
    <ligand>
        <name>Zn(2+)</name>
        <dbReference type="ChEBI" id="CHEBI:29105"/>
        <note>catalytic</note>
    </ligand>
</feature>
<dbReference type="GO" id="GO:0002100">
    <property type="term" value="P:tRNA wobble adenosine to inosine editing"/>
    <property type="evidence" value="ECO:0007669"/>
    <property type="project" value="UniProtKB-UniRule"/>
</dbReference>